<dbReference type="PANTHER" id="PTHR12750:SF13">
    <property type="entry name" value="INOSITOL HEXAKISPHOSPHATE AND DIPHOSPHOINOSITOL-PENTAKISPHOSPHATE KINASE"/>
    <property type="match status" value="1"/>
</dbReference>
<evidence type="ECO:0000256" key="1">
    <source>
        <dbReference type="SAM" id="MobiDB-lite"/>
    </source>
</evidence>
<reference evidence="3" key="1">
    <citation type="submission" date="2025-08" db="UniProtKB">
        <authorList>
            <consortium name="RefSeq"/>
        </authorList>
    </citation>
    <scope>IDENTIFICATION</scope>
    <source>
        <tissue evidence="3">Muscle</tissue>
    </source>
</reference>
<dbReference type="PANTHER" id="PTHR12750">
    <property type="entry name" value="DIPHOSPHOINOSITOL PENTAKISPHOSPHATE KINASE"/>
    <property type="match status" value="1"/>
</dbReference>
<dbReference type="OrthoDB" id="18042at2759"/>
<dbReference type="InterPro" id="IPR037446">
    <property type="entry name" value="His_Pase_VIP1"/>
</dbReference>
<dbReference type="GeneID" id="104944262"/>
<evidence type="ECO:0000313" key="2">
    <source>
        <dbReference type="Proteomes" id="UP000504611"/>
    </source>
</evidence>
<keyword evidence="2" id="KW-1185">Reference proteome</keyword>
<feature type="compositionally biased region" description="Low complexity" evidence="1">
    <location>
        <begin position="115"/>
        <end position="128"/>
    </location>
</feature>
<sequence>MDYLSAVTELNYMTQIVIMLYEDNNKDPSSEERFHVEIHFSPGVKGCEDEENVPLGFGFRPASSENQDKKPNQGSLEDLSQDQLDQALPLSDPINIQRKSPMIRNRKTGSMEVLSETSPSQSSKGSTSHRLFPSSCSRQSPEIKAASGLGGKPCSGVCVCFVYVCVCGEKDTLTLQHIVSPAVITDPLLITSPTFPNLCVFQSVDLSVCCPFPSITLLPVTITYFCFPSAT</sequence>
<dbReference type="KEGG" id="ncc:104944262"/>
<protein>
    <submittedName>
        <fullName evidence="3">Inositol hexakisphosphate and diphosphoinositol-pentakisphosphate kinase 1-like</fullName>
    </submittedName>
</protein>
<name>A0A6I9MUK4_9TELE</name>
<dbReference type="GO" id="GO:0033857">
    <property type="term" value="F:5-diphosphoinositol pentakisphosphate 1-kinase activity"/>
    <property type="evidence" value="ECO:0007669"/>
    <property type="project" value="TreeGrafter"/>
</dbReference>
<dbReference type="Proteomes" id="UP000504611">
    <property type="component" value="Unplaced"/>
</dbReference>
<feature type="region of interest" description="Disordered" evidence="1">
    <location>
        <begin position="55"/>
        <end position="135"/>
    </location>
</feature>
<gene>
    <name evidence="3" type="primary">LOC104944262</name>
</gene>
<dbReference type="GO" id="GO:0006020">
    <property type="term" value="P:inositol metabolic process"/>
    <property type="evidence" value="ECO:0007669"/>
    <property type="project" value="TreeGrafter"/>
</dbReference>
<dbReference type="GO" id="GO:0000828">
    <property type="term" value="F:inositol hexakisphosphate kinase activity"/>
    <property type="evidence" value="ECO:0007669"/>
    <property type="project" value="TreeGrafter"/>
</dbReference>
<proteinExistence type="predicted"/>
<dbReference type="AlphaFoldDB" id="A0A6I9MUK4"/>
<dbReference type="GO" id="GO:0005829">
    <property type="term" value="C:cytosol"/>
    <property type="evidence" value="ECO:0007669"/>
    <property type="project" value="TreeGrafter"/>
</dbReference>
<organism evidence="2 3">
    <name type="scientific">Notothenia coriiceps</name>
    <name type="common">black rockcod</name>
    <dbReference type="NCBI Taxonomy" id="8208"/>
    <lineage>
        <taxon>Eukaryota</taxon>
        <taxon>Metazoa</taxon>
        <taxon>Chordata</taxon>
        <taxon>Craniata</taxon>
        <taxon>Vertebrata</taxon>
        <taxon>Euteleostomi</taxon>
        <taxon>Actinopterygii</taxon>
        <taxon>Neopterygii</taxon>
        <taxon>Teleostei</taxon>
        <taxon>Neoteleostei</taxon>
        <taxon>Acanthomorphata</taxon>
        <taxon>Eupercaria</taxon>
        <taxon>Perciformes</taxon>
        <taxon>Notothenioidei</taxon>
        <taxon>Nototheniidae</taxon>
        <taxon>Notothenia</taxon>
    </lineage>
</organism>
<evidence type="ECO:0000313" key="3">
    <source>
        <dbReference type="RefSeq" id="XP_010768077.1"/>
    </source>
</evidence>
<dbReference type="RefSeq" id="XP_010768077.1">
    <property type="nucleotide sequence ID" value="XM_010769775.1"/>
</dbReference>
<dbReference type="GO" id="GO:0032958">
    <property type="term" value="P:inositol phosphate biosynthetic process"/>
    <property type="evidence" value="ECO:0007669"/>
    <property type="project" value="TreeGrafter"/>
</dbReference>
<accession>A0A6I9MUK4</accession>